<dbReference type="PANTHER" id="PTHR10815:SF5">
    <property type="entry name" value="METHYLATED-DNA--PROTEIN-CYSTEINE METHYLTRANSFERASE"/>
    <property type="match status" value="1"/>
</dbReference>
<dbReference type="GO" id="GO:0003908">
    <property type="term" value="F:methylated-DNA-[protein]-cysteine S-methyltransferase activity"/>
    <property type="evidence" value="ECO:0007669"/>
    <property type="project" value="UniProtKB-UniRule"/>
</dbReference>
<dbReference type="Pfam" id="PF01035">
    <property type="entry name" value="DNA_binding_1"/>
    <property type="match status" value="1"/>
</dbReference>
<evidence type="ECO:0000313" key="11">
    <source>
        <dbReference type="EMBL" id="MBK1816942.1"/>
    </source>
</evidence>
<evidence type="ECO:0000256" key="4">
    <source>
        <dbReference type="ARBA" id="ARBA00022679"/>
    </source>
</evidence>
<dbReference type="Gene3D" id="1.10.10.10">
    <property type="entry name" value="Winged helix-like DNA-binding domain superfamily/Winged helix DNA-binding domain"/>
    <property type="match status" value="1"/>
</dbReference>
<reference evidence="11" key="1">
    <citation type="submission" date="2021-01" db="EMBL/GenBank/DDBJ databases">
        <title>Modified the classification status of verrucomicrobia.</title>
        <authorList>
            <person name="Feng X."/>
        </authorList>
    </citation>
    <scope>NUCLEOTIDE SEQUENCE</scope>
    <source>
        <strain evidence="11">JCM 18052</strain>
    </source>
</reference>
<evidence type="ECO:0000256" key="8">
    <source>
        <dbReference type="HAMAP-Rule" id="MF_00772"/>
    </source>
</evidence>
<name>A0A934R4T4_9BACT</name>
<protein>
    <recommendedName>
        <fullName evidence="8">Methylated-DNA--protein-cysteine methyltransferase</fullName>
        <ecNumber evidence="8">2.1.1.63</ecNumber>
    </recommendedName>
    <alternativeName>
        <fullName evidence="8">6-O-methylguanine-DNA methyltransferase</fullName>
        <shortName evidence="8">MGMT</shortName>
    </alternativeName>
    <alternativeName>
        <fullName evidence="8">O-6-methylguanine-DNA-alkyltransferase</fullName>
    </alternativeName>
</protein>
<dbReference type="Proteomes" id="UP000600139">
    <property type="component" value="Unassembled WGS sequence"/>
</dbReference>
<dbReference type="Gene3D" id="3.30.160.70">
    <property type="entry name" value="Methylated DNA-protein cysteine methyltransferase domain"/>
    <property type="match status" value="1"/>
</dbReference>
<dbReference type="GO" id="GO:0005737">
    <property type="term" value="C:cytoplasm"/>
    <property type="evidence" value="ECO:0007669"/>
    <property type="project" value="UniProtKB-SubCell"/>
</dbReference>
<dbReference type="InterPro" id="IPR036217">
    <property type="entry name" value="MethylDNA_cys_MeTrfase_DNAb"/>
</dbReference>
<evidence type="ECO:0000256" key="5">
    <source>
        <dbReference type="ARBA" id="ARBA00022763"/>
    </source>
</evidence>
<dbReference type="CDD" id="cd06445">
    <property type="entry name" value="ATase"/>
    <property type="match status" value="1"/>
</dbReference>
<evidence type="ECO:0000256" key="2">
    <source>
        <dbReference type="ARBA" id="ARBA00008711"/>
    </source>
</evidence>
<keyword evidence="12" id="KW-1185">Reference proteome</keyword>
<dbReference type="GO" id="GO:0032259">
    <property type="term" value="P:methylation"/>
    <property type="evidence" value="ECO:0007669"/>
    <property type="project" value="UniProtKB-KW"/>
</dbReference>
<evidence type="ECO:0000259" key="10">
    <source>
        <dbReference type="Pfam" id="PF02870"/>
    </source>
</evidence>
<proteinExistence type="inferred from homology"/>
<dbReference type="InterPro" id="IPR036388">
    <property type="entry name" value="WH-like_DNA-bd_sf"/>
</dbReference>
<dbReference type="SUPFAM" id="SSF53155">
    <property type="entry name" value="Methylated DNA-protein cysteine methyltransferase domain"/>
    <property type="match status" value="1"/>
</dbReference>
<dbReference type="InterPro" id="IPR023546">
    <property type="entry name" value="MGMT"/>
</dbReference>
<comment type="similarity">
    <text evidence="2 8">Belongs to the MGMT family.</text>
</comment>
<evidence type="ECO:0000313" key="12">
    <source>
        <dbReference type="Proteomes" id="UP000600139"/>
    </source>
</evidence>
<dbReference type="FunFam" id="1.10.10.10:FF:000214">
    <property type="entry name" value="Methylated-DNA--protein-cysteine methyltransferase"/>
    <property type="match status" value="1"/>
</dbReference>
<dbReference type="NCBIfam" id="TIGR00589">
    <property type="entry name" value="ogt"/>
    <property type="match status" value="1"/>
</dbReference>
<comment type="catalytic activity">
    <reaction evidence="1 8">
        <text>a 4-O-methyl-thymidine in DNA + L-cysteinyl-[protein] = a thymidine in DNA + S-methyl-L-cysteinyl-[protein]</text>
        <dbReference type="Rhea" id="RHEA:53428"/>
        <dbReference type="Rhea" id="RHEA-COMP:10131"/>
        <dbReference type="Rhea" id="RHEA-COMP:10132"/>
        <dbReference type="Rhea" id="RHEA-COMP:13555"/>
        <dbReference type="Rhea" id="RHEA-COMP:13556"/>
        <dbReference type="ChEBI" id="CHEBI:29950"/>
        <dbReference type="ChEBI" id="CHEBI:82612"/>
        <dbReference type="ChEBI" id="CHEBI:137386"/>
        <dbReference type="ChEBI" id="CHEBI:137387"/>
        <dbReference type="EC" id="2.1.1.63"/>
    </reaction>
</comment>
<dbReference type="EMBL" id="JAENIK010000011">
    <property type="protein sequence ID" value="MBK1816942.1"/>
    <property type="molecule type" value="Genomic_DNA"/>
</dbReference>
<feature type="domain" description="Methylated-DNA-[protein]-cysteine S-methyltransferase DNA binding" evidence="9">
    <location>
        <begin position="79"/>
        <end position="158"/>
    </location>
</feature>
<dbReference type="RefSeq" id="WP_200351865.1">
    <property type="nucleotide sequence ID" value="NZ_BAABHZ010000006.1"/>
</dbReference>
<evidence type="ECO:0000256" key="7">
    <source>
        <dbReference type="ARBA" id="ARBA00049348"/>
    </source>
</evidence>
<evidence type="ECO:0000256" key="3">
    <source>
        <dbReference type="ARBA" id="ARBA00022603"/>
    </source>
</evidence>
<dbReference type="GO" id="GO:0006307">
    <property type="term" value="P:DNA alkylation repair"/>
    <property type="evidence" value="ECO:0007669"/>
    <property type="project" value="UniProtKB-UniRule"/>
</dbReference>
<keyword evidence="3 8" id="KW-0489">Methyltransferase</keyword>
<dbReference type="AlphaFoldDB" id="A0A934R4T4"/>
<dbReference type="InterPro" id="IPR008332">
    <property type="entry name" value="MethylG_MeTrfase_N"/>
</dbReference>
<dbReference type="EC" id="2.1.1.63" evidence="8"/>
<feature type="active site" description="Nucleophile; methyl group acceptor" evidence="8">
    <location>
        <position position="130"/>
    </location>
</feature>
<comment type="function">
    <text evidence="8">Involved in the cellular defense against the biological effects of O6-methylguanine (O6-MeG) and O4-methylthymine (O4-MeT) in DNA. Repairs the methylated nucleobase in DNA by stoichiometrically transferring the methyl group to a cysteine residue in the enzyme. This is a suicide reaction: the enzyme is irreversibly inactivated.</text>
</comment>
<comment type="subcellular location">
    <subcellularLocation>
        <location evidence="8">Cytoplasm</location>
    </subcellularLocation>
</comment>
<keyword evidence="6 8" id="KW-0234">DNA repair</keyword>
<comment type="catalytic activity">
    <reaction evidence="7 8">
        <text>a 6-O-methyl-2'-deoxyguanosine in DNA + L-cysteinyl-[protein] = S-methyl-L-cysteinyl-[protein] + a 2'-deoxyguanosine in DNA</text>
        <dbReference type="Rhea" id="RHEA:24000"/>
        <dbReference type="Rhea" id="RHEA-COMP:10131"/>
        <dbReference type="Rhea" id="RHEA-COMP:10132"/>
        <dbReference type="Rhea" id="RHEA-COMP:11367"/>
        <dbReference type="Rhea" id="RHEA-COMP:11368"/>
        <dbReference type="ChEBI" id="CHEBI:29950"/>
        <dbReference type="ChEBI" id="CHEBI:82612"/>
        <dbReference type="ChEBI" id="CHEBI:85445"/>
        <dbReference type="ChEBI" id="CHEBI:85448"/>
        <dbReference type="EC" id="2.1.1.63"/>
    </reaction>
</comment>
<dbReference type="HAMAP" id="MF_00772">
    <property type="entry name" value="OGT"/>
    <property type="match status" value="1"/>
</dbReference>
<keyword evidence="4 8" id="KW-0808">Transferase</keyword>
<dbReference type="PANTHER" id="PTHR10815">
    <property type="entry name" value="METHYLATED-DNA--PROTEIN-CYSTEINE METHYLTRANSFERASE"/>
    <property type="match status" value="1"/>
</dbReference>
<comment type="miscellaneous">
    <text evidence="8">This enzyme catalyzes only one turnover and therefore is not strictly catalytic. According to one definition, an enzyme is a biocatalyst that acts repeatedly and over many reaction cycles.</text>
</comment>
<dbReference type="InterPro" id="IPR014048">
    <property type="entry name" value="MethylDNA_cys_MeTrfase_DNA-bd"/>
</dbReference>
<evidence type="ECO:0000256" key="6">
    <source>
        <dbReference type="ARBA" id="ARBA00023204"/>
    </source>
</evidence>
<dbReference type="Pfam" id="PF02870">
    <property type="entry name" value="Methyltransf_1N"/>
    <property type="match status" value="1"/>
</dbReference>
<dbReference type="InterPro" id="IPR036631">
    <property type="entry name" value="MGMT_N_sf"/>
</dbReference>
<dbReference type="SUPFAM" id="SSF46767">
    <property type="entry name" value="Methylated DNA-protein cysteine methyltransferase, C-terminal domain"/>
    <property type="match status" value="1"/>
</dbReference>
<keyword evidence="8" id="KW-0963">Cytoplasm</keyword>
<keyword evidence="5 8" id="KW-0227">DNA damage</keyword>
<sequence length="173" mass="19102">MQYFYKSMPSPLGLLKLVASDRGLTAILWENDDPDRVRLGDPEEKKDHPILVETERQLTEYFAGRLTRFSLTLDFIGTEFQKKVWEALTTIPFGETRSYGEIARQIGSPQAVRAVGAANGRNPISIIAPCHRVIGANGKLTGFAGGLEAKAFLLGLETRDLLTNADSFRMSDG</sequence>
<evidence type="ECO:0000259" key="9">
    <source>
        <dbReference type="Pfam" id="PF01035"/>
    </source>
</evidence>
<organism evidence="11 12">
    <name type="scientific">Luteolibacter yonseiensis</name>
    <dbReference type="NCBI Taxonomy" id="1144680"/>
    <lineage>
        <taxon>Bacteria</taxon>
        <taxon>Pseudomonadati</taxon>
        <taxon>Verrucomicrobiota</taxon>
        <taxon>Verrucomicrobiia</taxon>
        <taxon>Verrucomicrobiales</taxon>
        <taxon>Verrucomicrobiaceae</taxon>
        <taxon>Luteolibacter</taxon>
    </lineage>
</organism>
<gene>
    <name evidence="11" type="ORF">JIN84_15050</name>
</gene>
<accession>A0A934R4T4</accession>
<evidence type="ECO:0000256" key="1">
    <source>
        <dbReference type="ARBA" id="ARBA00001286"/>
    </source>
</evidence>
<comment type="caution">
    <text evidence="11">The sequence shown here is derived from an EMBL/GenBank/DDBJ whole genome shotgun (WGS) entry which is preliminary data.</text>
</comment>
<feature type="domain" description="Methylguanine DNA methyltransferase ribonuclease-like" evidence="10">
    <location>
        <begin position="4"/>
        <end position="75"/>
    </location>
</feature>